<accession>A0AA45B8U3</accession>
<name>A0AA45B8U3_ACIBA</name>
<dbReference type="Gene3D" id="1.10.10.60">
    <property type="entry name" value="Homeodomain-like"/>
    <property type="match status" value="1"/>
</dbReference>
<protein>
    <submittedName>
        <fullName evidence="2">IS21 family transposase</fullName>
    </submittedName>
</protein>
<feature type="non-terminal residue" evidence="2">
    <location>
        <position position="56"/>
    </location>
</feature>
<organism evidence="2 3">
    <name type="scientific">Acinetobacter baumannii</name>
    <dbReference type="NCBI Taxonomy" id="470"/>
    <lineage>
        <taxon>Bacteria</taxon>
        <taxon>Pseudomonadati</taxon>
        <taxon>Pseudomonadota</taxon>
        <taxon>Gammaproteobacteria</taxon>
        <taxon>Moraxellales</taxon>
        <taxon>Moraxellaceae</taxon>
        <taxon>Acinetobacter</taxon>
        <taxon>Acinetobacter calcoaceticus/baumannii complex</taxon>
    </lineage>
</organism>
<evidence type="ECO:0000313" key="3">
    <source>
        <dbReference type="Proteomes" id="UP000233757"/>
    </source>
</evidence>
<dbReference type="InterPro" id="IPR009057">
    <property type="entry name" value="Homeodomain-like_sf"/>
</dbReference>
<reference evidence="2 3" key="1">
    <citation type="submission" date="2018-02" db="EMBL/GenBank/DDBJ databases">
        <title>Acinetobacter baumanii whole genome sequence.</title>
        <authorList>
            <person name="Qasim Z.J."/>
        </authorList>
    </citation>
    <scope>NUCLEOTIDE SEQUENCE [LARGE SCALE GENOMIC DNA]</scope>
    <source>
        <strain evidence="2 3">ZQ8</strain>
    </source>
</reference>
<dbReference type="SUPFAM" id="SSF46689">
    <property type="entry name" value="Homeodomain-like"/>
    <property type="match status" value="1"/>
</dbReference>
<proteinExistence type="predicted"/>
<comment type="caution">
    <text evidence="2">The sequence shown here is derived from an EMBL/GenBank/DDBJ whole genome shotgun (WGS) entry which is preliminary data.</text>
</comment>
<dbReference type="Pfam" id="PF13936">
    <property type="entry name" value="HTH_38"/>
    <property type="match status" value="1"/>
</dbReference>
<dbReference type="AlphaFoldDB" id="A0AA45B8U3"/>
<dbReference type="EMBL" id="PHJU02000012">
    <property type="protein sequence ID" value="PQL84888.1"/>
    <property type="molecule type" value="Genomic_DNA"/>
</dbReference>
<dbReference type="Proteomes" id="UP000233757">
    <property type="component" value="Unassembled WGS sequence"/>
</dbReference>
<evidence type="ECO:0000313" key="2">
    <source>
        <dbReference type="EMBL" id="PQL84888.1"/>
    </source>
</evidence>
<evidence type="ECO:0000259" key="1">
    <source>
        <dbReference type="PROSITE" id="PS50531"/>
    </source>
</evidence>
<dbReference type="InterPro" id="IPR017894">
    <property type="entry name" value="HTH_IS21_transposase_type"/>
</dbReference>
<dbReference type="RefSeq" id="WP_146145195.1">
    <property type="nucleotide sequence ID" value="NZ_PHJU02000012.1"/>
</dbReference>
<dbReference type="PROSITE" id="PS50531">
    <property type="entry name" value="HTH_IS21"/>
    <property type="match status" value="1"/>
</dbReference>
<feature type="domain" description="HTH IS21-type" evidence="1">
    <location>
        <begin position="5"/>
        <end position="56"/>
    </location>
</feature>
<dbReference type="InterPro" id="IPR025246">
    <property type="entry name" value="IS30-like_HTH"/>
</dbReference>
<sequence length="56" mass="6440">MLTLEQAVTIQILHQQGQSIKAISRELGISRNTVRKYLRSQVTPKYQRTQSKVSIL</sequence>
<gene>
    <name evidence="2" type="ORF">CV954_005330</name>
</gene>